<reference evidence="1 2" key="1">
    <citation type="submission" date="2010-01" db="EMBL/GenBank/DDBJ databases">
        <authorList>
            <person name="Weinstock G."/>
            <person name="Sodergren E."/>
            <person name="Clifton S."/>
            <person name="Fulton L."/>
            <person name="Fulton B."/>
            <person name="Courtney L."/>
            <person name="Fronick C."/>
            <person name="Harrison M."/>
            <person name="Strong C."/>
            <person name="Farmer C."/>
            <person name="Delahaunty K."/>
            <person name="Markovic C."/>
            <person name="Hall O."/>
            <person name="Minx P."/>
            <person name="Tomlinson C."/>
            <person name="Mitreva M."/>
            <person name="Nelson J."/>
            <person name="Hou S."/>
            <person name="Wollam A."/>
            <person name="Pepin K.H."/>
            <person name="Johnson M."/>
            <person name="Bhonagiri V."/>
            <person name="Nash W.E."/>
            <person name="Warren W."/>
            <person name="Chinwalla A."/>
            <person name="Mardis E.R."/>
            <person name="Wilson R.K."/>
        </authorList>
    </citation>
    <scope>NUCLEOTIDE SEQUENCE [LARGE SCALE GENOMIC DNA]</scope>
    <source>
        <strain evidence="1 2">NJ9703</strain>
    </source>
</reference>
<comment type="caution">
    <text evidence="1">The sequence shown here is derived from an EMBL/GenBank/DDBJ whole genome shotgun (WGS) entry which is preliminary data.</text>
</comment>
<evidence type="ECO:0000313" key="2">
    <source>
        <dbReference type="Proteomes" id="UP000004621"/>
    </source>
</evidence>
<name>A0A9W5IQ28_NEISU</name>
<evidence type="ECO:0000313" key="1">
    <source>
        <dbReference type="EMBL" id="EFC51660.1"/>
    </source>
</evidence>
<dbReference type="AlphaFoldDB" id="A0A9W5IQ28"/>
<organism evidence="1 2">
    <name type="scientific">Neisseria subflava NJ9703</name>
    <dbReference type="NCBI Taxonomy" id="546268"/>
    <lineage>
        <taxon>Bacteria</taxon>
        <taxon>Pseudomonadati</taxon>
        <taxon>Pseudomonadota</taxon>
        <taxon>Betaproteobacteria</taxon>
        <taxon>Neisseriales</taxon>
        <taxon>Neisseriaceae</taxon>
        <taxon>Neisseria</taxon>
    </lineage>
</organism>
<dbReference type="EMBL" id="ACEO02000009">
    <property type="protein sequence ID" value="EFC51660.1"/>
    <property type="molecule type" value="Genomic_DNA"/>
</dbReference>
<accession>A0A9W5IQ28</accession>
<dbReference type="Proteomes" id="UP000004621">
    <property type="component" value="Unassembled WGS sequence"/>
</dbReference>
<protein>
    <submittedName>
        <fullName evidence="1">Uncharacterized protein</fullName>
    </submittedName>
</protein>
<proteinExistence type="predicted"/>
<sequence>MIEPHEYRLLDEYLGQDWDAFISFAETKGFEASEVYQLLNKLEEKANG</sequence>
<gene>
    <name evidence="1" type="ORF">NEISUBOT_04915</name>
</gene>
<dbReference type="RefSeq" id="WP_004520471.1">
    <property type="nucleotide sequence ID" value="NZ_ACEO02000009.1"/>
</dbReference>